<feature type="signal peptide" evidence="1">
    <location>
        <begin position="1"/>
        <end position="21"/>
    </location>
</feature>
<dbReference type="InterPro" id="IPR013830">
    <property type="entry name" value="SGNH_hydro"/>
</dbReference>
<name>A0A1T5PAB3_9BACT</name>
<accession>A0A1T5PAB3</accession>
<dbReference type="Proteomes" id="UP000190166">
    <property type="component" value="Unassembled WGS sequence"/>
</dbReference>
<dbReference type="GO" id="GO:0004622">
    <property type="term" value="F:phosphatidylcholine lysophospholipase activity"/>
    <property type="evidence" value="ECO:0007669"/>
    <property type="project" value="TreeGrafter"/>
</dbReference>
<dbReference type="InterPro" id="IPR036514">
    <property type="entry name" value="SGNH_hydro_sf"/>
</dbReference>
<sequence length="222" mass="25720">MRRYLFLAGFVLLHVTGCLFAQQSPLRFAKDVNTIKEFDKMYAPPEHPILFVGSSSIRKWDDLERNFSSYVVLNRGVGGAITTDITYFANDIIFPYHPRQIVIYVGENDLVEDKSTADTLLQRFKALYTTIRSKLPEVPLVYISMKPSPSRAKFFEKAKQSNALIRDYISKEKNIVYVDIFPLMLDKTGKSREELFLDDMLHMNKKGYAIWEKAIQPHLLKK</sequence>
<evidence type="ECO:0000313" key="3">
    <source>
        <dbReference type="EMBL" id="SKD09547.1"/>
    </source>
</evidence>
<dbReference type="SUPFAM" id="SSF52266">
    <property type="entry name" value="SGNH hydrolase"/>
    <property type="match status" value="1"/>
</dbReference>
<evidence type="ECO:0000313" key="4">
    <source>
        <dbReference type="Proteomes" id="UP000190166"/>
    </source>
</evidence>
<dbReference type="PANTHER" id="PTHR30383:SF5">
    <property type="entry name" value="SGNH HYDROLASE-TYPE ESTERASE DOMAIN-CONTAINING PROTEIN"/>
    <property type="match status" value="1"/>
</dbReference>
<reference evidence="3 4" key="1">
    <citation type="submission" date="2017-02" db="EMBL/GenBank/DDBJ databases">
        <authorList>
            <person name="Peterson S.W."/>
        </authorList>
    </citation>
    <scope>NUCLEOTIDE SEQUENCE [LARGE SCALE GENOMIC DNA]</scope>
    <source>
        <strain evidence="3 4">DSM 18108</strain>
    </source>
</reference>
<dbReference type="STRING" id="393003.SAMN05660461_5436"/>
<keyword evidence="1" id="KW-0732">Signal</keyword>
<keyword evidence="4" id="KW-1185">Reference proteome</keyword>
<feature type="domain" description="SGNH hydrolase-type esterase" evidence="2">
    <location>
        <begin position="61"/>
        <end position="210"/>
    </location>
</feature>
<proteinExistence type="predicted"/>
<dbReference type="EMBL" id="FUZZ01000005">
    <property type="protein sequence ID" value="SKD09547.1"/>
    <property type="molecule type" value="Genomic_DNA"/>
</dbReference>
<gene>
    <name evidence="3" type="ORF">SAMN05660461_5436</name>
</gene>
<dbReference type="PANTHER" id="PTHR30383">
    <property type="entry name" value="THIOESTERASE 1/PROTEASE 1/LYSOPHOSPHOLIPASE L1"/>
    <property type="match status" value="1"/>
</dbReference>
<dbReference type="Gene3D" id="3.40.50.1110">
    <property type="entry name" value="SGNH hydrolase"/>
    <property type="match status" value="1"/>
</dbReference>
<dbReference type="AlphaFoldDB" id="A0A1T5PAB3"/>
<organism evidence="3 4">
    <name type="scientific">Chitinophaga ginsengisegetis</name>
    <dbReference type="NCBI Taxonomy" id="393003"/>
    <lineage>
        <taxon>Bacteria</taxon>
        <taxon>Pseudomonadati</taxon>
        <taxon>Bacteroidota</taxon>
        <taxon>Chitinophagia</taxon>
        <taxon>Chitinophagales</taxon>
        <taxon>Chitinophagaceae</taxon>
        <taxon>Chitinophaga</taxon>
    </lineage>
</organism>
<evidence type="ECO:0000259" key="2">
    <source>
        <dbReference type="Pfam" id="PF13472"/>
    </source>
</evidence>
<protein>
    <submittedName>
        <fullName evidence="3">Lysophospholipase L1</fullName>
    </submittedName>
</protein>
<dbReference type="InterPro" id="IPR051532">
    <property type="entry name" value="Ester_Hydrolysis_Enzymes"/>
</dbReference>
<feature type="chain" id="PRO_5012120499" evidence="1">
    <location>
        <begin position="22"/>
        <end position="222"/>
    </location>
</feature>
<dbReference type="RefSeq" id="WP_079472706.1">
    <property type="nucleotide sequence ID" value="NZ_FUZZ01000005.1"/>
</dbReference>
<dbReference type="Pfam" id="PF13472">
    <property type="entry name" value="Lipase_GDSL_2"/>
    <property type="match status" value="1"/>
</dbReference>
<evidence type="ECO:0000256" key="1">
    <source>
        <dbReference type="SAM" id="SignalP"/>
    </source>
</evidence>